<keyword evidence="2" id="KW-1185">Reference proteome</keyword>
<sequence length="150" mass="16088">MSEQLEGVKMSDGLLNPQRRNPVMEYLVGRASIAYAPIIRVVGPIAIKAVMDPSSSIINQPSGVLDPHCTESILQKNKTGSSFNLLNDSGFKNLSGDEIFKTPSKHSNSAPVTVSCFNPIFVGQKVSKDDGLDVTQASFFGVRADQSSDS</sequence>
<evidence type="ECO:0000313" key="1">
    <source>
        <dbReference type="EMBL" id="KAK5838707.1"/>
    </source>
</evidence>
<proteinExistence type="predicted"/>
<dbReference type="Proteomes" id="UP001358586">
    <property type="component" value="Chromosome 3"/>
</dbReference>
<protein>
    <submittedName>
        <fullName evidence="1">Uncharacterized protein</fullName>
    </submittedName>
</protein>
<name>A0ABR0QHC0_GOSAR</name>
<organism evidence="1 2">
    <name type="scientific">Gossypium arboreum</name>
    <name type="common">Tree cotton</name>
    <name type="synonym">Gossypium nanking</name>
    <dbReference type="NCBI Taxonomy" id="29729"/>
    <lineage>
        <taxon>Eukaryota</taxon>
        <taxon>Viridiplantae</taxon>
        <taxon>Streptophyta</taxon>
        <taxon>Embryophyta</taxon>
        <taxon>Tracheophyta</taxon>
        <taxon>Spermatophyta</taxon>
        <taxon>Magnoliopsida</taxon>
        <taxon>eudicotyledons</taxon>
        <taxon>Gunneridae</taxon>
        <taxon>Pentapetalae</taxon>
        <taxon>rosids</taxon>
        <taxon>malvids</taxon>
        <taxon>Malvales</taxon>
        <taxon>Malvaceae</taxon>
        <taxon>Malvoideae</taxon>
        <taxon>Gossypium</taxon>
    </lineage>
</organism>
<gene>
    <name evidence="1" type="ORF">PVK06_007442</name>
</gene>
<dbReference type="EMBL" id="JARKNE010000003">
    <property type="protein sequence ID" value="KAK5838707.1"/>
    <property type="molecule type" value="Genomic_DNA"/>
</dbReference>
<comment type="caution">
    <text evidence="1">The sequence shown here is derived from an EMBL/GenBank/DDBJ whole genome shotgun (WGS) entry which is preliminary data.</text>
</comment>
<evidence type="ECO:0000313" key="2">
    <source>
        <dbReference type="Proteomes" id="UP001358586"/>
    </source>
</evidence>
<reference evidence="1 2" key="1">
    <citation type="submission" date="2023-03" db="EMBL/GenBank/DDBJ databases">
        <title>WGS of Gossypium arboreum.</title>
        <authorList>
            <person name="Yu D."/>
        </authorList>
    </citation>
    <scope>NUCLEOTIDE SEQUENCE [LARGE SCALE GENOMIC DNA]</scope>
    <source>
        <tissue evidence="1">Leaf</tissue>
    </source>
</reference>
<accession>A0ABR0QHC0</accession>